<dbReference type="Proteomes" id="UP001151081">
    <property type="component" value="Unassembled WGS sequence"/>
</dbReference>
<name>A0A9X3XD04_9BACT</name>
<organism evidence="1 2">
    <name type="scientific">Polyangium jinanense</name>
    <dbReference type="NCBI Taxonomy" id="2829994"/>
    <lineage>
        <taxon>Bacteria</taxon>
        <taxon>Pseudomonadati</taxon>
        <taxon>Myxococcota</taxon>
        <taxon>Polyangia</taxon>
        <taxon>Polyangiales</taxon>
        <taxon>Polyangiaceae</taxon>
        <taxon>Polyangium</taxon>
    </lineage>
</organism>
<dbReference type="RefSeq" id="WP_272459739.1">
    <property type="nucleotide sequence ID" value="NZ_JAGTJJ010000065.1"/>
</dbReference>
<dbReference type="EMBL" id="JAGTJJ010000065">
    <property type="protein sequence ID" value="MDC3988137.1"/>
    <property type="molecule type" value="Genomic_DNA"/>
</dbReference>
<gene>
    <name evidence="1" type="ORF">KEG57_47155</name>
</gene>
<protein>
    <submittedName>
        <fullName evidence="1">Uncharacterized protein</fullName>
    </submittedName>
</protein>
<evidence type="ECO:0000313" key="1">
    <source>
        <dbReference type="EMBL" id="MDC3988137.1"/>
    </source>
</evidence>
<reference evidence="1 2" key="1">
    <citation type="submission" date="2021-04" db="EMBL/GenBank/DDBJ databases">
        <title>Genome analysis of Polyangium sp.</title>
        <authorList>
            <person name="Li Y."/>
            <person name="Wang J."/>
        </authorList>
    </citation>
    <scope>NUCLEOTIDE SEQUENCE [LARGE SCALE GENOMIC DNA]</scope>
    <source>
        <strain evidence="1 2">SDU14</strain>
    </source>
</reference>
<proteinExistence type="predicted"/>
<evidence type="ECO:0000313" key="2">
    <source>
        <dbReference type="Proteomes" id="UP001151081"/>
    </source>
</evidence>
<accession>A0A9X3XD04</accession>
<dbReference type="AlphaFoldDB" id="A0A9X3XD04"/>
<comment type="caution">
    <text evidence="1">The sequence shown here is derived from an EMBL/GenBank/DDBJ whole genome shotgun (WGS) entry which is preliminary data.</text>
</comment>
<keyword evidence="2" id="KW-1185">Reference proteome</keyword>
<sequence>MSSLCPPGTCAPKSPQSWEGPIALYYGPDFGAPPCPETAPTLVFEGWPEPDPIACETCSCDWPVGTCSPPTTWTVSAGSCSDLGVNTNFDAPTNWDGSCTANTSIQEGKTCGGVPCVGAITIDPPVIEEQPCTPHGNGDPIPGPAHFTAGDAFGPFGRACTGAPWPACGQEEKVCVPKPPSFETCIMREGDEACPEGWPIKHLLYGEVNDQRECTACTCSAPSGGSCTAFVALHDDSACVTLRGSNIVHAGDPTLCMDLSPGAGLAAKSATLLTYERGTCTPEGGQAVGELVLSNARTFCCLDASAT</sequence>